<dbReference type="OrthoDB" id="9780765at2"/>
<dbReference type="InterPro" id="IPR050228">
    <property type="entry name" value="Carboxylesterase_BioH"/>
</dbReference>
<dbReference type="GO" id="GO:0016787">
    <property type="term" value="F:hydrolase activity"/>
    <property type="evidence" value="ECO:0007669"/>
    <property type="project" value="UniProtKB-KW"/>
</dbReference>
<keyword evidence="2" id="KW-0378">Hydrolase</keyword>
<evidence type="ECO:0000313" key="3">
    <source>
        <dbReference type="Proteomes" id="UP000302163"/>
    </source>
</evidence>
<dbReference type="AlphaFoldDB" id="A0A4P8YJW7"/>
<reference evidence="2 3" key="1">
    <citation type="submission" date="2019-05" db="EMBL/GenBank/DDBJ databases">
        <title>Complete genome sequence of Izhakiella calystegiae KSNA2, an endophyte isolated from beach morning glory (Calystegia soldanella).</title>
        <authorList>
            <person name="Jiang L."/>
            <person name="Jeong J.C."/>
            <person name="Kim C.Y."/>
            <person name="Kim D.H."/>
            <person name="Kim S.W."/>
            <person name="Lee j."/>
        </authorList>
    </citation>
    <scope>NUCLEOTIDE SEQUENCE [LARGE SCALE GENOMIC DNA]</scope>
    <source>
        <strain evidence="2 3">KSNA2</strain>
    </source>
</reference>
<dbReference type="Pfam" id="PF12697">
    <property type="entry name" value="Abhydrolase_6"/>
    <property type="match status" value="1"/>
</dbReference>
<accession>A0A4P8YJW7</accession>
<dbReference type="Proteomes" id="UP000302163">
    <property type="component" value="Chromosome"/>
</dbReference>
<dbReference type="KEGG" id="izh:FEM41_15825"/>
<protein>
    <submittedName>
        <fullName evidence="2">Alpha/beta hydrolase</fullName>
    </submittedName>
</protein>
<dbReference type="RefSeq" id="WP_138097162.1">
    <property type="nucleotide sequence ID" value="NZ_CP040428.1"/>
</dbReference>
<sequence>MPFIQKEDATIYYEVHGEGFPVIFVHGGGGNTLCWFQQVPYFSRRYKVITVDLRGFKNSRCDPQYAHPRYYPDDIRAIMDAEGITRAAFVCQSLGAWAGLPLAVREPQCVACLFITGSPTPAWSEQNWQVLRRGGDTFNSGKFGSGGVGWNREFMEKNPQRFFLYSQIRLLNGPFDARTMQDDELKLYPEDFKAYRVPTLVGGGLHDDFLTPDSHLHVVTLIPGAQSYTFERAGHSPYFEVPDEFNHVLETFLSGNIDGQA</sequence>
<dbReference type="PANTHER" id="PTHR43194:SF2">
    <property type="entry name" value="PEROXISOMAL MEMBRANE PROTEIN LPX1"/>
    <property type="match status" value="1"/>
</dbReference>
<dbReference type="Gene3D" id="3.40.50.1820">
    <property type="entry name" value="alpha/beta hydrolase"/>
    <property type="match status" value="1"/>
</dbReference>
<dbReference type="EMBL" id="CP040428">
    <property type="protein sequence ID" value="QCT21009.1"/>
    <property type="molecule type" value="Genomic_DNA"/>
</dbReference>
<evidence type="ECO:0000259" key="1">
    <source>
        <dbReference type="Pfam" id="PF12697"/>
    </source>
</evidence>
<organism evidence="2 3">
    <name type="scientific">Jejubacter calystegiae</name>
    <dbReference type="NCBI Taxonomy" id="2579935"/>
    <lineage>
        <taxon>Bacteria</taxon>
        <taxon>Pseudomonadati</taxon>
        <taxon>Pseudomonadota</taxon>
        <taxon>Gammaproteobacteria</taxon>
        <taxon>Enterobacterales</taxon>
        <taxon>Enterobacteriaceae</taxon>
        <taxon>Jejubacter</taxon>
    </lineage>
</organism>
<dbReference type="InterPro" id="IPR029058">
    <property type="entry name" value="AB_hydrolase_fold"/>
</dbReference>
<dbReference type="PANTHER" id="PTHR43194">
    <property type="entry name" value="HYDROLASE ALPHA/BETA FOLD FAMILY"/>
    <property type="match status" value="1"/>
</dbReference>
<name>A0A4P8YJW7_9ENTR</name>
<dbReference type="InterPro" id="IPR000073">
    <property type="entry name" value="AB_hydrolase_1"/>
</dbReference>
<gene>
    <name evidence="2" type="ORF">FEM41_15825</name>
</gene>
<proteinExistence type="predicted"/>
<feature type="domain" description="AB hydrolase-1" evidence="1">
    <location>
        <begin position="22"/>
        <end position="246"/>
    </location>
</feature>
<dbReference type="SUPFAM" id="SSF53474">
    <property type="entry name" value="alpha/beta-Hydrolases"/>
    <property type="match status" value="1"/>
</dbReference>
<keyword evidence="3" id="KW-1185">Reference proteome</keyword>
<evidence type="ECO:0000313" key="2">
    <source>
        <dbReference type="EMBL" id="QCT21009.1"/>
    </source>
</evidence>